<feature type="transmembrane region" description="Helical" evidence="1">
    <location>
        <begin position="45"/>
        <end position="68"/>
    </location>
</feature>
<accession>A0A653AJP7</accession>
<proteinExistence type="predicted"/>
<keyword evidence="1" id="KW-1133">Transmembrane helix</keyword>
<dbReference type="InterPro" id="IPR058916">
    <property type="entry name" value="PH_40"/>
</dbReference>
<feature type="transmembrane region" description="Helical" evidence="1">
    <location>
        <begin position="80"/>
        <end position="103"/>
    </location>
</feature>
<feature type="transmembrane region" description="Helical" evidence="1">
    <location>
        <begin position="6"/>
        <end position="24"/>
    </location>
</feature>
<dbReference type="AlphaFoldDB" id="A0A653AJP7"/>
<feature type="domain" description="PH" evidence="2">
    <location>
        <begin position="48"/>
        <end position="184"/>
    </location>
</feature>
<reference evidence="3" key="1">
    <citation type="submission" date="2018-07" db="EMBL/GenBank/DDBJ databases">
        <authorList>
            <consortium name="Genoscope - CEA"/>
            <person name="William W."/>
        </authorList>
    </citation>
    <scope>NUCLEOTIDE SEQUENCE</scope>
    <source>
        <strain evidence="3">IK1</strain>
    </source>
</reference>
<evidence type="ECO:0000313" key="3">
    <source>
        <dbReference type="EMBL" id="VBB48293.1"/>
    </source>
</evidence>
<evidence type="ECO:0000259" key="2">
    <source>
        <dbReference type="Pfam" id="PF26566"/>
    </source>
</evidence>
<organism evidence="3">
    <name type="scientific">uncultured Paludibacter sp</name>
    <dbReference type="NCBI Taxonomy" id="497635"/>
    <lineage>
        <taxon>Bacteria</taxon>
        <taxon>Pseudomonadati</taxon>
        <taxon>Bacteroidota</taxon>
        <taxon>Bacteroidia</taxon>
        <taxon>Bacteroidales</taxon>
        <taxon>Paludibacteraceae</taxon>
        <taxon>Paludibacter</taxon>
        <taxon>environmental samples</taxon>
    </lineage>
</organism>
<dbReference type="EMBL" id="UPXZ01000039">
    <property type="protein sequence ID" value="VBB48293.1"/>
    <property type="molecule type" value="Genomic_DNA"/>
</dbReference>
<gene>
    <name evidence="3" type="ORF">TRIP_D440311</name>
</gene>
<dbReference type="Pfam" id="PF26566">
    <property type="entry name" value="PH_40"/>
    <property type="match status" value="1"/>
</dbReference>
<evidence type="ECO:0000256" key="1">
    <source>
        <dbReference type="SAM" id="Phobius"/>
    </source>
</evidence>
<keyword evidence="1" id="KW-0812">Transmembrane</keyword>
<name>A0A653AJP7_9BACT</name>
<sequence>MSTLLIFIIVLFIFNIFDVTILFFSKSKKKDPLETFQLKLNKFDITLNSIFIIFGFSIIIASITYVFFNSSNISEPSKFTRIFSSLIFLFLFILVFLDVFIFITHLIHENKQIIYLDNLNKKLTAVKKENKITFDLNSKSLRIVEFQPSQHNYKLPGSTYSYLILIDKEKKILISNMIYDHYDFYFELLKNPNFRIFQNQLNYIRND</sequence>
<keyword evidence="1" id="KW-0472">Membrane</keyword>
<protein>
    <recommendedName>
        <fullName evidence="2">PH domain-containing protein</fullName>
    </recommendedName>
</protein>